<dbReference type="Pfam" id="PF05911">
    <property type="entry name" value="FPP"/>
    <property type="match status" value="3"/>
</dbReference>
<reference evidence="4" key="1">
    <citation type="submission" date="2020-10" db="EMBL/GenBank/DDBJ databases">
        <authorList>
            <person name="Han B."/>
            <person name="Lu T."/>
            <person name="Zhao Q."/>
            <person name="Huang X."/>
            <person name="Zhao Y."/>
        </authorList>
    </citation>
    <scope>NUCLEOTIDE SEQUENCE</scope>
</reference>
<dbReference type="AlphaFoldDB" id="A0A811RKU2"/>
<proteinExistence type="inferred from homology"/>
<gene>
    <name evidence="4" type="ORF">NCGR_LOCUS53740</name>
</gene>
<feature type="coiled-coil region" evidence="3">
    <location>
        <begin position="48"/>
        <end position="156"/>
    </location>
</feature>
<dbReference type="PANTHER" id="PTHR31580">
    <property type="entry name" value="FILAMENT-LIKE PLANT PROTEIN 4"/>
    <property type="match status" value="1"/>
</dbReference>
<evidence type="ECO:0000313" key="5">
    <source>
        <dbReference type="Proteomes" id="UP000604825"/>
    </source>
</evidence>
<dbReference type="OrthoDB" id="128924at2759"/>
<dbReference type="InterPro" id="IPR008587">
    <property type="entry name" value="FPP_plant"/>
</dbReference>
<evidence type="ECO:0000256" key="2">
    <source>
        <dbReference type="ARBA" id="ARBA00023054"/>
    </source>
</evidence>
<comment type="similarity">
    <text evidence="1">Belongs to the FPP family.</text>
</comment>
<keyword evidence="2 3" id="KW-0175">Coiled coil</keyword>
<comment type="caution">
    <text evidence="4">The sequence shown here is derived from an EMBL/GenBank/DDBJ whole genome shotgun (WGS) entry which is preliminary data.</text>
</comment>
<feature type="coiled-coil region" evidence="3">
    <location>
        <begin position="548"/>
        <end position="849"/>
    </location>
</feature>
<protein>
    <recommendedName>
        <fullName evidence="6">Filament-like plant protein</fullName>
    </recommendedName>
</protein>
<keyword evidence="5" id="KW-1185">Reference proteome</keyword>
<dbReference type="EMBL" id="CAJGYO010000015">
    <property type="protein sequence ID" value="CAD6270448.1"/>
    <property type="molecule type" value="Genomic_DNA"/>
</dbReference>
<evidence type="ECO:0000256" key="3">
    <source>
        <dbReference type="SAM" id="Coils"/>
    </source>
</evidence>
<dbReference type="PANTHER" id="PTHR31580:SF44">
    <property type="entry name" value="OS12G0169100 PROTEIN"/>
    <property type="match status" value="1"/>
</dbReference>
<name>A0A811RKU2_9POAL</name>
<evidence type="ECO:0008006" key="6">
    <source>
        <dbReference type="Google" id="ProtNLM"/>
    </source>
</evidence>
<sequence>MSPPRMRHGFICMRWRGLARSEYATGWEQAEAEVTTLKGLLEASCQKNASLQDQVSHLDEALKECVRQLRLAREEQEDKIREIVSKSLVPQSENPELQNHIAELKKRLEVTRSETSSSMLLHHDLQERLQAIERENLDLKAKLEAIEKENIDLKAKLLVQSKDLKILMLERDLSNQAAETASKQHLESVKKIARVEAECRRLQHLTRKTTLINNSRSTQNNCCMESLTDSQSDHGEHMVGVDNDLQNSDSWASALIAELDQFKNGKDGSRNIVNNPVEIDIMDDFLEMERLAALPESDGTSSSFEMETDSDKAVARSSSLKVETEELQNKVADLQEKFEAIASEKRELEMALMEVRNQLDISCDALVAAKNRLVEMQMQLELANDSKLSALEDVERLDSERKALELQLESKSVEVEELLMAVASLEKNAKQKELESQLELMSAQATELRLTVASLEERVQSERELSVQQKENAEAMLNAKEELEAQLCSANTEMGKLRDLVKALENEVKKEKALREELTAQLQTKVEAAVDAVKESLEAQLCSANTEAGKLRDVVKTLEDEVEKEKALREELAVNIEVKTKAARTAEALKESLEAQLSSANTEIQKLEEITKQLQSKLEKEKTLHEEFSAQLEMKIEAERARSMESAKESLEEQLQLVNSEAAKMRDMVTALEHDVEKEKAFSAELQMQLEALEAVKKVLEWEAESAHQDAKILRQKVESLEAKLKEQMSLTDEFTANVETLQSDRMAMEHKLKTADRELIKLTNKVSLLHREIEQERLLSEEYEQKCQKLEAQLSRDSRDAKLWRLANSNGDLKVKKEKELANAAGKLAECQKTIASLERQIKSLTDLDSVVLDPERLESSRDMTLPLDFRNDDAEFAMFTDDLYDFDIPNNNTSFFSPLPSIQPSSPPSEMSVFAGGLSTLSSYRSKRASRR</sequence>
<dbReference type="Proteomes" id="UP000604825">
    <property type="component" value="Unassembled WGS sequence"/>
</dbReference>
<organism evidence="4 5">
    <name type="scientific">Miscanthus lutarioriparius</name>
    <dbReference type="NCBI Taxonomy" id="422564"/>
    <lineage>
        <taxon>Eukaryota</taxon>
        <taxon>Viridiplantae</taxon>
        <taxon>Streptophyta</taxon>
        <taxon>Embryophyta</taxon>
        <taxon>Tracheophyta</taxon>
        <taxon>Spermatophyta</taxon>
        <taxon>Magnoliopsida</taxon>
        <taxon>Liliopsida</taxon>
        <taxon>Poales</taxon>
        <taxon>Poaceae</taxon>
        <taxon>PACMAD clade</taxon>
        <taxon>Panicoideae</taxon>
        <taxon>Andropogonodae</taxon>
        <taxon>Andropogoneae</taxon>
        <taxon>Saccharinae</taxon>
        <taxon>Miscanthus</taxon>
    </lineage>
</organism>
<evidence type="ECO:0000313" key="4">
    <source>
        <dbReference type="EMBL" id="CAD6270448.1"/>
    </source>
</evidence>
<accession>A0A811RKU2</accession>
<feature type="coiled-coil region" evidence="3">
    <location>
        <begin position="317"/>
        <end position="521"/>
    </location>
</feature>
<evidence type="ECO:0000256" key="1">
    <source>
        <dbReference type="ARBA" id="ARBA00005921"/>
    </source>
</evidence>